<keyword evidence="2" id="KW-1185">Reference proteome</keyword>
<dbReference type="RefSeq" id="WP_264137082.1">
    <property type="nucleotide sequence ID" value="NZ_JAOYOD010000001.1"/>
</dbReference>
<name>A0ABT3CRP7_9BACT</name>
<sequence length="648" mass="72197">MIRPILLFFSIQILFLFSCEQPQDQVIEAVNHTNDVLIKNTWYLNEFTINVKEPDIPPPILFNSSDALTREGEYNLEDMVLDVSDFQQYQVQFTSDRKIITGNSEIDILGDSVGTYFVFNERQIRITSAEALTYRYHYDNRQKTLKLLLNDEDVQGLVDDLNEELIDKISGNTPGKIGDLVASLLFNNESIQKLINDVLVSAISGKLSFINRIDPEDAAMLLSKEIIEIIKGINWESELKTLLQLELEKINDIDAEALSEVISAEIADFINGKITIEGIYDLVFPYIEEIPSNSDEVAKAISTLMVNLILEIFDEDFLKTKISESWVKFTELNSEKVGIVADTLTAIVENVWINQENVKAAVYPFIEKIEGTSILQMGQLADETVGAIKVIVDDLNLLFPDLNLTPDYESMQSIIKALFIAAKPTIGLAGGADQVANELSQLIIDDFLNSDNIKKAFTTGINFLQAIDAELAGSTIAGWIVSLEGEIAPVVIEYLSKILSPILDNINPELTAFKIARALKGFVTDNITKENLQALIQPVLQAITSVNAEAVATFLAKKILALDIIGETINEENINAILLPILVDVQQSNVEELAQNLITAIYQSGLFEDTITESRVSTIISLLIYKSAWDQVRIANNFQDATIILRHE</sequence>
<proteinExistence type="predicted"/>
<comment type="caution">
    <text evidence="1">The sequence shown here is derived from an EMBL/GenBank/DDBJ whole genome shotgun (WGS) entry which is preliminary data.</text>
</comment>
<evidence type="ECO:0000313" key="2">
    <source>
        <dbReference type="Proteomes" id="UP001300692"/>
    </source>
</evidence>
<evidence type="ECO:0000313" key="1">
    <source>
        <dbReference type="EMBL" id="MCV9386297.1"/>
    </source>
</evidence>
<accession>A0ABT3CRP7</accession>
<dbReference type="PROSITE" id="PS51257">
    <property type="entry name" value="PROKAR_LIPOPROTEIN"/>
    <property type="match status" value="1"/>
</dbReference>
<dbReference type="EMBL" id="JAOYOD010000001">
    <property type="protein sequence ID" value="MCV9386297.1"/>
    <property type="molecule type" value="Genomic_DNA"/>
</dbReference>
<organism evidence="1 2">
    <name type="scientific">Reichenbachiella ulvae</name>
    <dbReference type="NCBI Taxonomy" id="2980104"/>
    <lineage>
        <taxon>Bacteria</taxon>
        <taxon>Pseudomonadati</taxon>
        <taxon>Bacteroidota</taxon>
        <taxon>Cytophagia</taxon>
        <taxon>Cytophagales</taxon>
        <taxon>Reichenbachiellaceae</taxon>
        <taxon>Reichenbachiella</taxon>
    </lineage>
</organism>
<dbReference type="Proteomes" id="UP001300692">
    <property type="component" value="Unassembled WGS sequence"/>
</dbReference>
<reference evidence="1 2" key="1">
    <citation type="submission" date="2022-10" db="EMBL/GenBank/DDBJ databases">
        <title>Comparative genomics and taxonomic characterization of three novel marine species of genus Reichenbachiella exhibiting antioxidant and polysaccharide degradation activities.</title>
        <authorList>
            <person name="Muhammad N."/>
            <person name="Lee Y.-J."/>
            <person name="Ko J."/>
            <person name="Kim S.-G."/>
        </authorList>
    </citation>
    <scope>NUCLEOTIDE SEQUENCE [LARGE SCALE GENOMIC DNA]</scope>
    <source>
        <strain evidence="1 2">ABR2-5</strain>
    </source>
</reference>
<gene>
    <name evidence="1" type="ORF">N7U62_06450</name>
</gene>
<protein>
    <submittedName>
        <fullName evidence="1">Uncharacterized protein</fullName>
    </submittedName>
</protein>